<dbReference type="GO" id="GO:0032196">
    <property type="term" value="P:transposition"/>
    <property type="evidence" value="ECO:0007669"/>
    <property type="project" value="TreeGrafter"/>
</dbReference>
<dbReference type="PANTHER" id="PTHR10948">
    <property type="entry name" value="TRANSPOSASE"/>
    <property type="match status" value="1"/>
</dbReference>
<dbReference type="EMBL" id="AP035788">
    <property type="protein sequence ID" value="BFO78445.1"/>
    <property type="molecule type" value="Genomic_DNA"/>
</dbReference>
<dbReference type="SUPFAM" id="SSF53098">
    <property type="entry name" value="Ribonuclease H-like"/>
    <property type="match status" value="1"/>
</dbReference>
<evidence type="ECO:0000259" key="2">
    <source>
        <dbReference type="PROSITE" id="PS50994"/>
    </source>
</evidence>
<keyword evidence="1" id="KW-0233">DNA recombination</keyword>
<accession>A0AB33J9F6</accession>
<dbReference type="GO" id="GO:0003676">
    <property type="term" value="F:nucleic acid binding"/>
    <property type="evidence" value="ECO:0007669"/>
    <property type="project" value="InterPro"/>
</dbReference>
<protein>
    <submittedName>
        <fullName evidence="3">IS30 family transposase</fullName>
    </submittedName>
</protein>
<dbReference type="InterPro" id="IPR025246">
    <property type="entry name" value="IS30-like_HTH"/>
</dbReference>
<feature type="domain" description="Integrase catalytic" evidence="2">
    <location>
        <begin position="153"/>
        <end position="311"/>
    </location>
</feature>
<gene>
    <name evidence="3" type="ORF">GTC17260_10800</name>
</gene>
<dbReference type="GO" id="GO:0005829">
    <property type="term" value="C:cytosol"/>
    <property type="evidence" value="ECO:0007669"/>
    <property type="project" value="TreeGrafter"/>
</dbReference>
<dbReference type="InterPro" id="IPR036397">
    <property type="entry name" value="RNaseH_sf"/>
</dbReference>
<dbReference type="AlphaFoldDB" id="A0AB33J9F6"/>
<evidence type="ECO:0000313" key="3">
    <source>
        <dbReference type="EMBL" id="BFO78445.1"/>
    </source>
</evidence>
<dbReference type="Gene3D" id="1.10.10.60">
    <property type="entry name" value="Homeodomain-like"/>
    <property type="match status" value="1"/>
</dbReference>
<dbReference type="SUPFAM" id="SSF46689">
    <property type="entry name" value="Homeodomain-like"/>
    <property type="match status" value="1"/>
</dbReference>
<organism evidence="3">
    <name type="scientific">Prevotella sp. GTC17260</name>
    <dbReference type="NCBI Taxonomy" id="3236796"/>
    <lineage>
        <taxon>Bacteria</taxon>
        <taxon>Pseudomonadati</taxon>
        <taxon>Bacteroidota</taxon>
        <taxon>Bacteroidia</taxon>
        <taxon>Bacteroidales</taxon>
        <taxon>Prevotellaceae</taxon>
        <taxon>Prevotella</taxon>
    </lineage>
</organism>
<dbReference type="InterPro" id="IPR051917">
    <property type="entry name" value="Transposase-Integrase"/>
</dbReference>
<proteinExistence type="predicted"/>
<reference evidence="3" key="1">
    <citation type="submission" date="2024-07" db="EMBL/GenBank/DDBJ databases">
        <title>Complete genome sequence of Prevotella sp. YM-2024 GTC17260.</title>
        <authorList>
            <person name="Hayashi M."/>
            <person name="Muto Y."/>
            <person name="Tanaka K."/>
            <person name="Niwa H."/>
        </authorList>
    </citation>
    <scope>NUCLEOTIDE SEQUENCE</scope>
    <source>
        <strain evidence="3">GTC17260</strain>
    </source>
</reference>
<dbReference type="GO" id="GO:0006310">
    <property type="term" value="P:DNA recombination"/>
    <property type="evidence" value="ECO:0007669"/>
    <property type="project" value="UniProtKB-KW"/>
</dbReference>
<dbReference type="PANTHER" id="PTHR10948:SF23">
    <property type="entry name" value="TRANSPOSASE INSI FOR INSERTION SEQUENCE ELEMENT IS30A-RELATED"/>
    <property type="match status" value="1"/>
</dbReference>
<dbReference type="InterPro" id="IPR053392">
    <property type="entry name" value="Transposase_IS30-like"/>
</dbReference>
<evidence type="ECO:0000256" key="1">
    <source>
        <dbReference type="ARBA" id="ARBA00023172"/>
    </source>
</evidence>
<dbReference type="GO" id="GO:0015074">
    <property type="term" value="P:DNA integration"/>
    <property type="evidence" value="ECO:0007669"/>
    <property type="project" value="InterPro"/>
</dbReference>
<sequence>MYHQLISEQRSQIFALIQKKTSRKEIAKIVGISEATLSRELKRNSTASGKYIWFKAQEKAMARRKRSLSNSRKDDALIWRIKNFIIEEQWSPQQISGYLLRDEGIKVSRQTIYNLVYNDGTGVLASHMRHKLRHRTRPKGRHLPIKDRVSIHERSKEVDGKRFGDFEMDLIVDSESNAILTLVEKSTSMLFMQKLPMGKQSKPLAKVVRKLLLPYKKHIRTITTDNGPEFAAHKDITEYLGVPVYFADPYASWQKGAIENMNKLIRQYIPKKENFSKFTDKNIMTIQKKLNRRPREKINFSTPKKEFFNKIS</sequence>
<dbReference type="Gene3D" id="3.30.420.10">
    <property type="entry name" value="Ribonuclease H-like superfamily/Ribonuclease H"/>
    <property type="match status" value="1"/>
</dbReference>
<dbReference type="NCBIfam" id="NF033563">
    <property type="entry name" value="transpos_IS30"/>
    <property type="match status" value="1"/>
</dbReference>
<dbReference type="PROSITE" id="PS50994">
    <property type="entry name" value="INTEGRASE"/>
    <property type="match status" value="1"/>
</dbReference>
<dbReference type="InterPro" id="IPR009057">
    <property type="entry name" value="Homeodomain-like_sf"/>
</dbReference>
<dbReference type="InterPro" id="IPR012337">
    <property type="entry name" value="RNaseH-like_sf"/>
</dbReference>
<dbReference type="GO" id="GO:0004803">
    <property type="term" value="F:transposase activity"/>
    <property type="evidence" value="ECO:0007669"/>
    <property type="project" value="TreeGrafter"/>
</dbReference>
<dbReference type="InterPro" id="IPR001584">
    <property type="entry name" value="Integrase_cat-core"/>
</dbReference>
<name>A0AB33J9F6_9BACT</name>
<dbReference type="Pfam" id="PF13936">
    <property type="entry name" value="HTH_38"/>
    <property type="match status" value="1"/>
</dbReference>